<gene>
    <name evidence="1" type="ORF">EJ06DRAFT_422309</name>
</gene>
<sequence length="155" mass="16856">MPPCCAGFKIIGPSAEIVLEVSPAGSMRHLLYLPSSPPVPRGLLSLADVFRVKRARVMLVLPFQGLSHDPATNHITADTTLVFLFCICSHDSTSSSPSPPLPRGPASIRLVSNFPPGRSVNMFLLTSAIGELASIHYCFRMWGPRQHRRHTKSVG</sequence>
<reference evidence="1" key="1">
    <citation type="journal article" date="2020" name="Stud. Mycol.">
        <title>101 Dothideomycetes genomes: a test case for predicting lifestyles and emergence of pathogens.</title>
        <authorList>
            <person name="Haridas S."/>
            <person name="Albert R."/>
            <person name="Binder M."/>
            <person name="Bloem J."/>
            <person name="Labutti K."/>
            <person name="Salamov A."/>
            <person name="Andreopoulos B."/>
            <person name="Baker S."/>
            <person name="Barry K."/>
            <person name="Bills G."/>
            <person name="Bluhm B."/>
            <person name="Cannon C."/>
            <person name="Castanera R."/>
            <person name="Culley D."/>
            <person name="Daum C."/>
            <person name="Ezra D."/>
            <person name="Gonzalez J."/>
            <person name="Henrissat B."/>
            <person name="Kuo A."/>
            <person name="Liang C."/>
            <person name="Lipzen A."/>
            <person name="Lutzoni F."/>
            <person name="Magnuson J."/>
            <person name="Mondo S."/>
            <person name="Nolan M."/>
            <person name="Ohm R."/>
            <person name="Pangilinan J."/>
            <person name="Park H.-J."/>
            <person name="Ramirez L."/>
            <person name="Alfaro M."/>
            <person name="Sun H."/>
            <person name="Tritt A."/>
            <person name="Yoshinaga Y."/>
            <person name="Zwiers L.-H."/>
            <person name="Turgeon B."/>
            <person name="Goodwin S."/>
            <person name="Spatafora J."/>
            <person name="Crous P."/>
            <person name="Grigoriev I."/>
        </authorList>
    </citation>
    <scope>NUCLEOTIDE SEQUENCE</scope>
    <source>
        <strain evidence="1">CBS 262.69</strain>
    </source>
</reference>
<keyword evidence="2" id="KW-1185">Reference proteome</keyword>
<proteinExistence type="predicted"/>
<dbReference type="Proteomes" id="UP000799640">
    <property type="component" value="Unassembled WGS sequence"/>
</dbReference>
<evidence type="ECO:0000313" key="2">
    <source>
        <dbReference type="Proteomes" id="UP000799640"/>
    </source>
</evidence>
<evidence type="ECO:0000313" key="1">
    <source>
        <dbReference type="EMBL" id="KAF2400235.1"/>
    </source>
</evidence>
<accession>A0A6G1HWX1</accession>
<organism evidence="1 2">
    <name type="scientific">Trichodelitschia bisporula</name>
    <dbReference type="NCBI Taxonomy" id="703511"/>
    <lineage>
        <taxon>Eukaryota</taxon>
        <taxon>Fungi</taxon>
        <taxon>Dikarya</taxon>
        <taxon>Ascomycota</taxon>
        <taxon>Pezizomycotina</taxon>
        <taxon>Dothideomycetes</taxon>
        <taxon>Dothideomycetes incertae sedis</taxon>
        <taxon>Phaeotrichales</taxon>
        <taxon>Phaeotrichaceae</taxon>
        <taxon>Trichodelitschia</taxon>
    </lineage>
</organism>
<dbReference type="AlphaFoldDB" id="A0A6G1HWX1"/>
<protein>
    <submittedName>
        <fullName evidence="1">Uncharacterized protein</fullName>
    </submittedName>
</protein>
<dbReference type="EMBL" id="ML996695">
    <property type="protein sequence ID" value="KAF2400235.1"/>
    <property type="molecule type" value="Genomic_DNA"/>
</dbReference>
<name>A0A6G1HWX1_9PEZI</name>